<comment type="caution">
    <text evidence="2">The sequence shown here is derived from an EMBL/GenBank/DDBJ whole genome shotgun (WGS) entry which is preliminary data.</text>
</comment>
<reference evidence="2 3" key="1">
    <citation type="submission" date="2020-07" db="EMBL/GenBank/DDBJ databases">
        <title>Sequencing the genomes of 1000 actinobacteria strains.</title>
        <authorList>
            <person name="Klenk H.-P."/>
        </authorList>
    </citation>
    <scope>NUCLEOTIDE SEQUENCE [LARGE SCALE GENOMIC DNA]</scope>
    <source>
        <strain evidence="2 3">DSM 23737</strain>
    </source>
</reference>
<feature type="region of interest" description="Disordered" evidence="1">
    <location>
        <begin position="40"/>
        <end position="85"/>
    </location>
</feature>
<dbReference type="AlphaFoldDB" id="A0A7W3JS24"/>
<dbReference type="Proteomes" id="UP000524237">
    <property type="component" value="Unassembled WGS sequence"/>
</dbReference>
<evidence type="ECO:0000313" key="3">
    <source>
        <dbReference type="Proteomes" id="UP000524237"/>
    </source>
</evidence>
<feature type="compositionally biased region" description="Pro residues" evidence="1">
    <location>
        <begin position="65"/>
        <end position="81"/>
    </location>
</feature>
<dbReference type="RefSeq" id="WP_182483664.1">
    <property type="nucleotide sequence ID" value="NZ_JACGWU010000001.1"/>
</dbReference>
<proteinExistence type="predicted"/>
<sequence>MTGEKSRRWVLPTLITAGAIILALAGVLIWMLVAGPGTGKAAPTPSATSMSPTPTPTSTASPTSTPSPIPAPTQAPPPDPVGPSAADIENIKAAIVTGNTQALVSHFTNPVMVILAASDGIGPMTPDAAAVFLAQRLANKTEWNFDPTPAQLDSWRATFYEQYFPVGALVGFDAEEDKISFTFTGTQISTVFVSGPGDL</sequence>
<feature type="compositionally biased region" description="Low complexity" evidence="1">
    <location>
        <begin position="41"/>
        <end position="64"/>
    </location>
</feature>
<protein>
    <submittedName>
        <fullName evidence="2">Uncharacterized protein</fullName>
    </submittedName>
</protein>
<name>A0A7W3JS24_9MICO</name>
<evidence type="ECO:0000256" key="1">
    <source>
        <dbReference type="SAM" id="MobiDB-lite"/>
    </source>
</evidence>
<organism evidence="2 3">
    <name type="scientific">Alpinimonas psychrophila</name>
    <dbReference type="NCBI Taxonomy" id="748908"/>
    <lineage>
        <taxon>Bacteria</taxon>
        <taxon>Bacillati</taxon>
        <taxon>Actinomycetota</taxon>
        <taxon>Actinomycetes</taxon>
        <taxon>Micrococcales</taxon>
        <taxon>Microbacteriaceae</taxon>
        <taxon>Alpinimonas</taxon>
    </lineage>
</organism>
<dbReference type="EMBL" id="JACGWU010000001">
    <property type="protein sequence ID" value="MBA8828216.1"/>
    <property type="molecule type" value="Genomic_DNA"/>
</dbReference>
<accession>A0A7W3JS24</accession>
<evidence type="ECO:0000313" key="2">
    <source>
        <dbReference type="EMBL" id="MBA8828216.1"/>
    </source>
</evidence>
<keyword evidence="3" id="KW-1185">Reference proteome</keyword>
<gene>
    <name evidence="2" type="ORF">FB555_000287</name>
</gene>